<dbReference type="RefSeq" id="WP_101767467.1">
    <property type="nucleotide sequence ID" value="NZ_BPPU01000003.1"/>
</dbReference>
<evidence type="ECO:0000313" key="2">
    <source>
        <dbReference type="Proteomes" id="UP000234420"/>
    </source>
</evidence>
<reference evidence="1 2" key="1">
    <citation type="journal article" date="2018" name="Syst. Appl. Microbiol.">
        <title>Photobacterium carnosum sp. nov., isolated from spoiled modified atmosphere packaged poultry meat.</title>
        <authorList>
            <person name="Hilgarth M."/>
            <person name="Fuertes S."/>
            <person name="Ehrmann M."/>
            <person name="Vogel R.F."/>
        </authorList>
    </citation>
    <scope>NUCLEOTIDE SEQUENCE [LARGE SCALE GENOMIC DNA]</scope>
    <source>
        <strain evidence="1 2">TMW 2.2021</strain>
    </source>
</reference>
<proteinExistence type="predicted"/>
<dbReference type="AlphaFoldDB" id="A0A2N4UW53"/>
<organism evidence="1 2">
    <name type="scientific">Photobacterium carnosum</name>
    <dbReference type="NCBI Taxonomy" id="2023717"/>
    <lineage>
        <taxon>Bacteria</taxon>
        <taxon>Pseudomonadati</taxon>
        <taxon>Pseudomonadota</taxon>
        <taxon>Gammaproteobacteria</taxon>
        <taxon>Vibrionales</taxon>
        <taxon>Vibrionaceae</taxon>
        <taxon>Photobacterium</taxon>
    </lineage>
</organism>
<keyword evidence="2" id="KW-1185">Reference proteome</keyword>
<dbReference type="EMBL" id="NPIB01000002">
    <property type="protein sequence ID" value="PLC59264.1"/>
    <property type="molecule type" value="Genomic_DNA"/>
</dbReference>
<name>A0A2N4UW53_9GAMM</name>
<sequence>MMDDEKLTVSKTIHWAIKCGWKVVAAVRGMAFTQDKDINFYIDVIAESPDQKEKYDIGFWPGINKDYRITENDLAEIKWLHPAIKIERNVTTPSDRSNLINVTNRQ</sequence>
<gene>
    <name evidence="1" type="ORF">CIK00_03075</name>
</gene>
<dbReference type="Proteomes" id="UP000234420">
    <property type="component" value="Unassembled WGS sequence"/>
</dbReference>
<comment type="caution">
    <text evidence="1">The sequence shown here is derived from an EMBL/GenBank/DDBJ whole genome shotgun (WGS) entry which is preliminary data.</text>
</comment>
<dbReference type="GeneID" id="69965907"/>
<evidence type="ECO:0000313" key="1">
    <source>
        <dbReference type="EMBL" id="PLC59264.1"/>
    </source>
</evidence>
<accession>A0A2N4UW53</accession>
<protein>
    <submittedName>
        <fullName evidence="1">Uncharacterized protein</fullName>
    </submittedName>
</protein>